<dbReference type="AlphaFoldDB" id="A0AA39M2A1"/>
<keyword evidence="2" id="KW-1185">Reference proteome</keyword>
<proteinExistence type="predicted"/>
<gene>
    <name evidence="1" type="ORF">QR680_013437</name>
</gene>
<dbReference type="PANTHER" id="PTHR31578">
    <property type="entry name" value="PROTEIN CBG21223-RELATED"/>
    <property type="match status" value="1"/>
</dbReference>
<dbReference type="EMBL" id="JAUCMV010000002">
    <property type="protein sequence ID" value="KAK0418217.1"/>
    <property type="molecule type" value="Genomic_DNA"/>
</dbReference>
<dbReference type="Proteomes" id="UP001175271">
    <property type="component" value="Unassembled WGS sequence"/>
</dbReference>
<dbReference type="SUPFAM" id="SSF141739">
    <property type="entry name" value="MFPT repeat-like"/>
    <property type="match status" value="2"/>
</dbReference>
<organism evidence="1 2">
    <name type="scientific">Steinernema hermaphroditum</name>
    <dbReference type="NCBI Taxonomy" id="289476"/>
    <lineage>
        <taxon>Eukaryota</taxon>
        <taxon>Metazoa</taxon>
        <taxon>Ecdysozoa</taxon>
        <taxon>Nematoda</taxon>
        <taxon>Chromadorea</taxon>
        <taxon>Rhabditida</taxon>
        <taxon>Tylenchina</taxon>
        <taxon>Panagrolaimomorpha</taxon>
        <taxon>Strongyloidoidea</taxon>
        <taxon>Steinernematidae</taxon>
        <taxon>Steinernema</taxon>
    </lineage>
</organism>
<comment type="caution">
    <text evidence="1">The sequence shown here is derived from an EMBL/GenBank/DDBJ whole genome shotgun (WGS) entry which is preliminary data.</text>
</comment>
<reference evidence="1" key="1">
    <citation type="submission" date="2023-06" db="EMBL/GenBank/DDBJ databases">
        <title>Genomic analysis of the entomopathogenic nematode Steinernema hermaphroditum.</title>
        <authorList>
            <person name="Schwarz E.M."/>
            <person name="Heppert J.K."/>
            <person name="Baniya A."/>
            <person name="Schwartz H.T."/>
            <person name="Tan C.-H."/>
            <person name="Antoshechkin I."/>
            <person name="Sternberg P.W."/>
            <person name="Goodrich-Blair H."/>
            <person name="Dillman A.R."/>
        </authorList>
    </citation>
    <scope>NUCLEOTIDE SEQUENCE</scope>
    <source>
        <strain evidence="1">PS9179</strain>
        <tissue evidence="1">Whole animal</tissue>
    </source>
</reference>
<evidence type="ECO:0000313" key="2">
    <source>
        <dbReference type="Proteomes" id="UP001175271"/>
    </source>
</evidence>
<evidence type="ECO:0000313" key="1">
    <source>
        <dbReference type="EMBL" id="KAK0418217.1"/>
    </source>
</evidence>
<dbReference type="InterPro" id="IPR021010">
    <property type="entry name" value="Cytosolic_motility_protein"/>
</dbReference>
<name>A0AA39M2A1_9BILA</name>
<accession>A0AA39M2A1</accession>
<dbReference type="Pfam" id="PF12150">
    <property type="entry name" value="MFP2b"/>
    <property type="match status" value="2"/>
</dbReference>
<sequence length="412" mass="46383">MLRRPSARRRLANPLKAVELRGDDPFEEQPVGSPLLLVMPPKQIPEDTWAFQPIGAPFPDNPVRVKGQQNMYIALWYKHGKPIHGRAWNNNGVVECSFPYNKKELSGKVDLGGQIQILTYTGDFNSQGFWYEWLPYKSRDQPHLELVRCGQSAPVIMKTSDGRDLLGYLDMNSEVAQVSFNGKAESVQGGAVQDLLAIFRNLRPPPTGIKIYENIWVDIKYRDQFPNLPIQADNRTLKQEDGTMMAQYIYENIWVDIKYRDQFPNLPIQADNRTLKQEDGTMMAQYVALWYKHGNPVFGRAYPDHAGKVLANFGWDGQENAGPEIGSFQMLTLPPPGQEGMEYKWLPYNQANGAFKPVHVGDNAPCILKDAQGVERLGNLNFKMEKASAGFGGKEQTITGPAVGNLLVLCRN</sequence>
<protein>
    <submittedName>
        <fullName evidence="1">Uncharacterized protein</fullName>
    </submittedName>
</protein>
<dbReference type="PANTHER" id="PTHR31578:SF3">
    <property type="entry name" value="NEMATODE SPECIFIC PEPTIDE FAMILY"/>
    <property type="match status" value="1"/>
</dbReference>